<proteinExistence type="predicted"/>
<reference evidence="1 2" key="1">
    <citation type="submission" date="2019-06" db="EMBL/GenBank/DDBJ databases">
        <title>A novel bacterium of genus Amaricoccus, isolated from marine sediment.</title>
        <authorList>
            <person name="Huang H."/>
            <person name="Mo K."/>
            <person name="Hu Y."/>
        </authorList>
    </citation>
    <scope>NUCLEOTIDE SEQUENCE [LARGE SCALE GENOMIC DNA]</scope>
    <source>
        <strain evidence="1 2">HB172011</strain>
    </source>
</reference>
<evidence type="ECO:0000313" key="1">
    <source>
        <dbReference type="EMBL" id="TPE47884.1"/>
    </source>
</evidence>
<dbReference type="Proteomes" id="UP000319255">
    <property type="component" value="Unassembled WGS sequence"/>
</dbReference>
<keyword evidence="2" id="KW-1185">Reference proteome</keyword>
<comment type="caution">
    <text evidence="1">The sequence shown here is derived from an EMBL/GenBank/DDBJ whole genome shotgun (WGS) entry which is preliminary data.</text>
</comment>
<name>A0A501WIF2_9RHOB</name>
<sequence length="126" mass="14076">MTILEIERGDEQARLIAEQNDRFRTSWGADASVPGRIVMTPGVADLGPLALLRLIVAVRNFDAFSADNDPWGQRDFGIVAVGQGGETVRVYFKIDLYDADYTFGSEAPEDPERTRRVLTLLLPEEY</sequence>
<dbReference type="InterPro" id="IPR022243">
    <property type="entry name" value="DUF3768"/>
</dbReference>
<organism evidence="1 2">
    <name type="scientific">Amaricoccus solimangrovi</name>
    <dbReference type="NCBI Taxonomy" id="2589815"/>
    <lineage>
        <taxon>Bacteria</taxon>
        <taxon>Pseudomonadati</taxon>
        <taxon>Pseudomonadota</taxon>
        <taxon>Alphaproteobacteria</taxon>
        <taxon>Rhodobacterales</taxon>
        <taxon>Paracoccaceae</taxon>
        <taxon>Amaricoccus</taxon>
    </lineage>
</organism>
<gene>
    <name evidence="1" type="ORF">FJM51_19300</name>
</gene>
<dbReference type="Pfam" id="PF12599">
    <property type="entry name" value="DUF3768"/>
    <property type="match status" value="1"/>
</dbReference>
<evidence type="ECO:0000313" key="2">
    <source>
        <dbReference type="Proteomes" id="UP000319255"/>
    </source>
</evidence>
<protein>
    <submittedName>
        <fullName evidence="1">DUF3768 domain-containing protein</fullName>
    </submittedName>
</protein>
<accession>A0A501WIF2</accession>
<dbReference type="AlphaFoldDB" id="A0A501WIF2"/>
<dbReference type="EMBL" id="VFRP01000027">
    <property type="protein sequence ID" value="TPE47884.1"/>
    <property type="molecule type" value="Genomic_DNA"/>
</dbReference>
<dbReference type="OrthoDB" id="1495368at2"/>
<dbReference type="RefSeq" id="WP_140455772.1">
    <property type="nucleotide sequence ID" value="NZ_VFRP01000027.1"/>
</dbReference>